<sequence length="196" mass="22261">MNRTRIHCPFSAEETPPENMRKIYKQESTRIKTYLEENYEEIGSSTMRFTDFLTAINIVSVDEYILAILPTFERLTSQRTDGSIQLISSDQVGIQLMLEFQVSPSMYDTLFFCHSTVSLNDAVASYTADSKLFLDGEGGSASAALIDNIFPTMSVTSSGRCILLTSFSIYIKINGHSRKYTLEYMSHNAHVYYKDY</sequence>
<dbReference type="AlphaFoldDB" id="A0A162T4P6"/>
<protein>
    <submittedName>
        <fullName evidence="1">Uncharacterized protein</fullName>
    </submittedName>
</protein>
<dbReference type="GeneID" id="29003324"/>
<proteinExistence type="predicted"/>
<accession>A0A162T4P6</accession>
<dbReference type="VEuPathDB" id="FungiDB:PHYBLDRAFT_71165"/>
<organism evidence="1 2">
    <name type="scientific">Phycomyces blakesleeanus (strain ATCC 8743b / DSM 1359 / FGSC 10004 / NBRC 33097 / NRRL 1555)</name>
    <dbReference type="NCBI Taxonomy" id="763407"/>
    <lineage>
        <taxon>Eukaryota</taxon>
        <taxon>Fungi</taxon>
        <taxon>Fungi incertae sedis</taxon>
        <taxon>Mucoromycota</taxon>
        <taxon>Mucoromycotina</taxon>
        <taxon>Mucoromycetes</taxon>
        <taxon>Mucorales</taxon>
        <taxon>Phycomycetaceae</taxon>
        <taxon>Phycomyces</taxon>
    </lineage>
</organism>
<evidence type="ECO:0000313" key="2">
    <source>
        <dbReference type="Proteomes" id="UP000077315"/>
    </source>
</evidence>
<evidence type="ECO:0000313" key="1">
    <source>
        <dbReference type="EMBL" id="OAD66252.1"/>
    </source>
</evidence>
<dbReference type="InParanoid" id="A0A162T4P6"/>
<reference evidence="2" key="1">
    <citation type="submission" date="2015-06" db="EMBL/GenBank/DDBJ databases">
        <title>Expansion of signal transduction pathways in fungi by whole-genome duplication.</title>
        <authorList>
            <consortium name="DOE Joint Genome Institute"/>
            <person name="Corrochano L.M."/>
            <person name="Kuo A."/>
            <person name="Marcet-Houben M."/>
            <person name="Polaino S."/>
            <person name="Salamov A."/>
            <person name="Villalobos J.M."/>
            <person name="Alvarez M.I."/>
            <person name="Avalos J."/>
            <person name="Benito E.P."/>
            <person name="Benoit I."/>
            <person name="Burger G."/>
            <person name="Camino L.P."/>
            <person name="Canovas D."/>
            <person name="Cerda-Olmedo E."/>
            <person name="Cheng J.-F."/>
            <person name="Dominguez A."/>
            <person name="Elias M."/>
            <person name="Eslava A.P."/>
            <person name="Glaser F."/>
            <person name="Grimwood J."/>
            <person name="Gutierrez G."/>
            <person name="Heitman J."/>
            <person name="Henrissat B."/>
            <person name="Iturriaga E.A."/>
            <person name="Lang B.F."/>
            <person name="Lavin J.L."/>
            <person name="Lee S."/>
            <person name="Li W."/>
            <person name="Lindquist E."/>
            <person name="Lopez-Garcia S."/>
            <person name="Luque E.M."/>
            <person name="Marcos A.T."/>
            <person name="Martin J."/>
            <person name="McCluskey K."/>
            <person name="Medina H.R."/>
            <person name="Miralles-Duran A."/>
            <person name="Miyazaki A."/>
            <person name="Munoz-Torres E."/>
            <person name="Oguiza J.A."/>
            <person name="Ohm R."/>
            <person name="Olmedo M."/>
            <person name="Orejas M."/>
            <person name="Ortiz-Castellanos L."/>
            <person name="Pisabarro A.G."/>
            <person name="Rodriguez-Romero J."/>
            <person name="Ruiz-Herrera J."/>
            <person name="Ruiz-Vazquez R."/>
            <person name="Sanz C."/>
            <person name="Schackwitz W."/>
            <person name="Schmutz J."/>
            <person name="Shahriari M."/>
            <person name="Shelest E."/>
            <person name="Silva-Franco F."/>
            <person name="Soanes D."/>
            <person name="Syed K."/>
            <person name="Tagua V.G."/>
            <person name="Talbot N.J."/>
            <person name="Thon M."/>
            <person name="De vries R.P."/>
            <person name="Wiebenga A."/>
            <person name="Yadav J.S."/>
            <person name="Braun E.L."/>
            <person name="Baker S."/>
            <person name="Garre V."/>
            <person name="Horwitz B."/>
            <person name="Torres-Martinez S."/>
            <person name="Idnurm A."/>
            <person name="Herrera-Estrella A."/>
            <person name="Gabaldon T."/>
            <person name="Grigoriev I.V."/>
        </authorList>
    </citation>
    <scope>NUCLEOTIDE SEQUENCE [LARGE SCALE GENOMIC DNA]</scope>
    <source>
        <strain evidence="2">NRRL 1555(-)</strain>
    </source>
</reference>
<dbReference type="EMBL" id="KV441004">
    <property type="protein sequence ID" value="OAD66252.1"/>
    <property type="molecule type" value="Genomic_DNA"/>
</dbReference>
<dbReference type="RefSeq" id="XP_018284292.1">
    <property type="nucleotide sequence ID" value="XM_018442418.1"/>
</dbReference>
<dbReference type="Proteomes" id="UP000077315">
    <property type="component" value="Unassembled WGS sequence"/>
</dbReference>
<keyword evidence="2" id="KW-1185">Reference proteome</keyword>
<name>A0A162T4P6_PHYB8</name>
<gene>
    <name evidence="1" type="ORF">PHYBLDRAFT_71165</name>
</gene>